<keyword evidence="2" id="KW-1185">Reference proteome</keyword>
<evidence type="ECO:0008006" key="3">
    <source>
        <dbReference type="Google" id="ProtNLM"/>
    </source>
</evidence>
<comment type="caution">
    <text evidence="1">The sequence shown here is derived from an EMBL/GenBank/DDBJ whole genome shotgun (WGS) entry which is preliminary data.</text>
</comment>
<dbReference type="EMBL" id="JAPDNS010000001">
    <property type="protein sequence ID" value="MCW3482461.1"/>
    <property type="molecule type" value="Genomic_DNA"/>
</dbReference>
<proteinExistence type="predicted"/>
<organism evidence="1 2">
    <name type="scientific">Chitinophaga nivalis</name>
    <dbReference type="NCBI Taxonomy" id="2991709"/>
    <lineage>
        <taxon>Bacteria</taxon>
        <taxon>Pseudomonadati</taxon>
        <taxon>Bacteroidota</taxon>
        <taxon>Chitinophagia</taxon>
        <taxon>Chitinophagales</taxon>
        <taxon>Chitinophagaceae</taxon>
        <taxon>Chitinophaga</taxon>
    </lineage>
</organism>
<reference evidence="1 2" key="1">
    <citation type="submission" date="2022-10" db="EMBL/GenBank/DDBJ databases">
        <title>Chitinophaga nivalis PC15 sp. nov., isolated from Pyeongchang county, South Korea.</title>
        <authorList>
            <person name="Trinh H.N."/>
        </authorList>
    </citation>
    <scope>NUCLEOTIDE SEQUENCE [LARGE SCALE GENOMIC DNA]</scope>
    <source>
        <strain evidence="1 2">PC14</strain>
    </source>
</reference>
<sequence>MKSFSYSLTLFTVILFYGCKPDVVPPAKTIFLLSKIYRMPYKPADTPYVWEEIQYNAFNKPWISVGFNSLHDTMSVSKYFYDNAHNLVELHSWYGATNYNPSIARYDYDSLKRLSHIEEYRSVGRVLQTFTYRNDTVIHTHEFFRPGTKFNLYYKVDRRGNYLKVWGQPVDGDPYVYEYGGFDNAQNAYFIGIKTGMSKDAGIFSSKNNPSWMRWTDEGPVQNMQIINTYNSDNLVTRQQKWNYTDSFQYIKVKK</sequence>
<gene>
    <name evidence="1" type="ORF">OL497_01015</name>
</gene>
<accession>A0ABT3IET5</accession>
<evidence type="ECO:0000313" key="1">
    <source>
        <dbReference type="EMBL" id="MCW3482461.1"/>
    </source>
</evidence>
<dbReference type="RefSeq" id="WP_264726852.1">
    <property type="nucleotide sequence ID" value="NZ_JAPDNR010000001.1"/>
</dbReference>
<dbReference type="Proteomes" id="UP001207742">
    <property type="component" value="Unassembled WGS sequence"/>
</dbReference>
<name>A0ABT3IET5_9BACT</name>
<dbReference type="PROSITE" id="PS51257">
    <property type="entry name" value="PROKAR_LIPOPROTEIN"/>
    <property type="match status" value="1"/>
</dbReference>
<protein>
    <recommendedName>
        <fullName evidence="3">DUF4136 domain-containing protein</fullName>
    </recommendedName>
</protein>
<evidence type="ECO:0000313" key="2">
    <source>
        <dbReference type="Proteomes" id="UP001207742"/>
    </source>
</evidence>